<name>A0A415IVQ6_9BACT</name>
<dbReference type="Pfam" id="PF10117">
    <property type="entry name" value="McrBC"/>
    <property type="match status" value="1"/>
</dbReference>
<sequence>MIQKQEHEQFPFEYDERYNDLQLIQWCKPTESSMWGYYASYKIGAEWLDEKESIVVTTKRKMESIDFLKMFMTCFSSNLELKSFSKIYSIDYDKPVIKVPAFRSIVSLLIVVHFLSVVDRIKSLKRGYVHYSENLKKVKGHISLLKNERKNILGKRYDRIYCDYDEYSIDIPENRLIKKALLFSKHLLYSCNLYDAICQVLNRNLALFENVSCDVEIREVNQIKGHKLFNDYQEAIRLAKIILRHFDYSIAKADNTEGTVPPFVIDMSLLYEHYVYGLLYEAYGNKIAYQYKGITGYPDFLYISENFKAILDTKYIPKYEDETLDTNVVRQLSGYSRDLFVLRKLGYKNIGEDSFIPSVPCIIVYPTEGNGIFNPFKGNRLIDICNKRVKGLSHFYKIEIPLPTVI</sequence>
<evidence type="ECO:0000313" key="1">
    <source>
        <dbReference type="EMBL" id="RHL11702.1"/>
    </source>
</evidence>
<proteinExistence type="predicted"/>
<dbReference type="Proteomes" id="UP000284916">
    <property type="component" value="Unassembled WGS sequence"/>
</dbReference>
<dbReference type="AlphaFoldDB" id="A0A415IVQ6"/>
<gene>
    <name evidence="1" type="ORF">DW035_14445</name>
</gene>
<comment type="caution">
    <text evidence="1">The sequence shown here is derived from an EMBL/GenBank/DDBJ whole genome shotgun (WGS) entry which is preliminary data.</text>
</comment>
<accession>A0A415IVQ6</accession>
<keyword evidence="1" id="KW-0675">Receptor</keyword>
<dbReference type="PANTHER" id="PTHR38733">
    <property type="entry name" value="PROTEIN MCRC"/>
    <property type="match status" value="1"/>
</dbReference>
<dbReference type="InterPro" id="IPR019292">
    <property type="entry name" value="McrC"/>
</dbReference>
<evidence type="ECO:0000313" key="2">
    <source>
        <dbReference type="Proteomes" id="UP000284916"/>
    </source>
</evidence>
<protein>
    <submittedName>
        <fullName evidence="1">TonB-dependent receptor</fullName>
    </submittedName>
</protein>
<dbReference type="EMBL" id="QROI01000030">
    <property type="protein sequence ID" value="RHL11702.1"/>
    <property type="molecule type" value="Genomic_DNA"/>
</dbReference>
<reference evidence="1 2" key="1">
    <citation type="submission" date="2018-08" db="EMBL/GenBank/DDBJ databases">
        <title>A genome reference for cultivated species of the human gut microbiota.</title>
        <authorList>
            <person name="Zou Y."/>
            <person name="Xue W."/>
            <person name="Luo G."/>
        </authorList>
    </citation>
    <scope>NUCLEOTIDE SEQUENCE [LARGE SCALE GENOMIC DNA]</scope>
    <source>
        <strain evidence="1 2">AF39-11</strain>
    </source>
</reference>
<organism evidence="1 2">
    <name type="scientific">Phocaeicola plebeius</name>
    <dbReference type="NCBI Taxonomy" id="310297"/>
    <lineage>
        <taxon>Bacteria</taxon>
        <taxon>Pseudomonadati</taxon>
        <taxon>Bacteroidota</taxon>
        <taxon>Bacteroidia</taxon>
        <taxon>Bacteroidales</taxon>
        <taxon>Bacteroidaceae</taxon>
        <taxon>Phocaeicola</taxon>
    </lineage>
</organism>
<dbReference type="RefSeq" id="WP_118441973.1">
    <property type="nucleotide sequence ID" value="NZ_QROD01000030.1"/>
</dbReference>
<dbReference type="PANTHER" id="PTHR38733:SF1">
    <property type="entry name" value="TYPE IV METHYL-DIRECTED RESTRICTION ENZYME ECOKMCRBC"/>
    <property type="match status" value="1"/>
</dbReference>